<dbReference type="GO" id="GO:0008417">
    <property type="term" value="F:fucosyltransferase activity"/>
    <property type="evidence" value="ECO:0007669"/>
    <property type="project" value="InterPro"/>
</dbReference>
<comment type="caution">
    <text evidence="5">The sequence shown here is derived from an EMBL/GenBank/DDBJ whole genome shotgun (WGS) entry which is preliminary data.</text>
</comment>
<keyword evidence="2" id="KW-0328">Glycosyltransferase</keyword>
<evidence type="ECO:0000256" key="3">
    <source>
        <dbReference type="ARBA" id="ARBA00022679"/>
    </source>
</evidence>
<feature type="domain" description="Fucosyltransferase C-terminal" evidence="4">
    <location>
        <begin position="201"/>
        <end position="330"/>
    </location>
</feature>
<dbReference type="Gene3D" id="3.40.50.11660">
    <property type="entry name" value="Glycosyl transferase family 10, C-terminal domain"/>
    <property type="match status" value="1"/>
</dbReference>
<accession>A0A1G2CEP1</accession>
<dbReference type="STRING" id="1798650.A2945_02650"/>
<evidence type="ECO:0000256" key="2">
    <source>
        <dbReference type="ARBA" id="ARBA00022676"/>
    </source>
</evidence>
<proteinExistence type="inferred from homology"/>
<evidence type="ECO:0000313" key="6">
    <source>
        <dbReference type="Proteomes" id="UP000178880"/>
    </source>
</evidence>
<dbReference type="PANTHER" id="PTHR11929:SF194">
    <property type="entry name" value="ALPHA-(1,3)-FUCOSYLTRANSFERASE 10"/>
    <property type="match status" value="1"/>
</dbReference>
<dbReference type="GO" id="GO:0016020">
    <property type="term" value="C:membrane"/>
    <property type="evidence" value="ECO:0007669"/>
    <property type="project" value="InterPro"/>
</dbReference>
<dbReference type="InterPro" id="IPR038577">
    <property type="entry name" value="GT10-like_C_sf"/>
</dbReference>
<dbReference type="Pfam" id="PF00852">
    <property type="entry name" value="Glyco_transf_10"/>
    <property type="match status" value="1"/>
</dbReference>
<gene>
    <name evidence="5" type="ORF">A2945_02650</name>
</gene>
<dbReference type="AlphaFoldDB" id="A0A1G2CEP1"/>
<dbReference type="SUPFAM" id="SSF53756">
    <property type="entry name" value="UDP-Glycosyltransferase/glycogen phosphorylase"/>
    <property type="match status" value="1"/>
</dbReference>
<dbReference type="InterPro" id="IPR001503">
    <property type="entry name" value="Glyco_trans_10"/>
</dbReference>
<dbReference type="Proteomes" id="UP000178880">
    <property type="component" value="Unassembled WGS sequence"/>
</dbReference>
<dbReference type="EMBL" id="MHLA01000013">
    <property type="protein sequence ID" value="OGY99868.1"/>
    <property type="molecule type" value="Genomic_DNA"/>
</dbReference>
<reference evidence="5 6" key="1">
    <citation type="journal article" date="2016" name="Nat. Commun.">
        <title>Thousands of microbial genomes shed light on interconnected biogeochemical processes in an aquifer system.</title>
        <authorList>
            <person name="Anantharaman K."/>
            <person name="Brown C.T."/>
            <person name="Hug L.A."/>
            <person name="Sharon I."/>
            <person name="Castelle C.J."/>
            <person name="Probst A.J."/>
            <person name="Thomas B.C."/>
            <person name="Singh A."/>
            <person name="Wilkins M.J."/>
            <person name="Karaoz U."/>
            <person name="Brodie E.L."/>
            <person name="Williams K.H."/>
            <person name="Hubbard S.S."/>
            <person name="Banfield J.F."/>
        </authorList>
    </citation>
    <scope>NUCLEOTIDE SEQUENCE [LARGE SCALE GENOMIC DNA]</scope>
</reference>
<name>A0A1G2CEP1_9BACT</name>
<evidence type="ECO:0000256" key="1">
    <source>
        <dbReference type="ARBA" id="ARBA00008919"/>
    </source>
</evidence>
<evidence type="ECO:0000313" key="5">
    <source>
        <dbReference type="EMBL" id="OGY99868.1"/>
    </source>
</evidence>
<sequence>MKVSIAGKKLVIFDIIGPHARENAAFDRSVAEEKGYNYSSLDLYDECLKRGIQFITPDVYFSLPEPRPKAIAVRERDDADMSMSLALKKAGVRLVFVRSSENPLYACRFYWNLPRITSHFDHSIVMSGVKDWVSPKSQFHPQYTPHAYYQVVKEAKSNFHKKKFITLIQGNIRTHWMRRLYVGVMNFVKPMPNFVNREGYRDRLEAIKYFSQYPDFDLYGRNWDKPVRYTHTYDEAIRKSWRGAPDDKPATLKQYKFSLVFENSYLGGYVQYINDSLYAGSVPIYWGAPDIAEMYPANCFIDFRKFGCDFTRLNEYLRAMDESEYNGYIDNINDWISSPAAYARSKEKYISDTINLFESYFIN</sequence>
<organism evidence="5 6">
    <name type="scientific">Candidatus Liptonbacteria bacterium RIFCSPLOWO2_01_FULL_52_25</name>
    <dbReference type="NCBI Taxonomy" id="1798650"/>
    <lineage>
        <taxon>Bacteria</taxon>
        <taxon>Candidatus Liptoniibacteriota</taxon>
    </lineage>
</organism>
<protein>
    <recommendedName>
        <fullName evidence="4">Fucosyltransferase C-terminal domain-containing protein</fullName>
    </recommendedName>
</protein>
<dbReference type="PANTHER" id="PTHR11929">
    <property type="entry name" value="ALPHA- 1,3 -FUCOSYLTRANSFERASE"/>
    <property type="match status" value="1"/>
</dbReference>
<keyword evidence="3" id="KW-0808">Transferase</keyword>
<evidence type="ECO:0000259" key="4">
    <source>
        <dbReference type="Pfam" id="PF00852"/>
    </source>
</evidence>
<comment type="similarity">
    <text evidence="1">Belongs to the glycosyltransferase 10 family.</text>
</comment>
<dbReference type="InterPro" id="IPR055270">
    <property type="entry name" value="Glyco_tran_10_C"/>
</dbReference>